<keyword evidence="3" id="KW-0732">Signal</keyword>
<evidence type="ECO:0000256" key="2">
    <source>
        <dbReference type="ARBA" id="ARBA00022801"/>
    </source>
</evidence>
<comment type="caution">
    <text evidence="6">The sequence shown here is derived from an EMBL/GenBank/DDBJ whole genome shotgun (WGS) entry which is preliminary data.</text>
</comment>
<dbReference type="OrthoDB" id="408631at2759"/>
<accession>A0A2A9PMX6</accession>
<dbReference type="SUPFAM" id="SSF53474">
    <property type="entry name" value="alpha/beta-Hydrolases"/>
    <property type="match status" value="1"/>
</dbReference>
<dbReference type="Gene3D" id="3.40.50.1820">
    <property type="entry name" value="alpha/beta hydrolase"/>
    <property type="match status" value="1"/>
</dbReference>
<reference evidence="6 7" key="1">
    <citation type="journal article" date="2015" name="BMC Genomics">
        <title>Gene expression during zombie ant biting behavior reflects the complexity underlying fungal parasitic behavioral manipulation.</title>
        <authorList>
            <person name="de Bekker C."/>
            <person name="Ohm R.A."/>
            <person name="Loreto R.G."/>
            <person name="Sebastian A."/>
            <person name="Albert I."/>
            <person name="Merrow M."/>
            <person name="Brachmann A."/>
            <person name="Hughes D.P."/>
        </authorList>
    </citation>
    <scope>NUCLEOTIDE SEQUENCE [LARGE SCALE GENOMIC DNA]</scope>
    <source>
        <strain evidence="6 7">SC16a</strain>
    </source>
</reference>
<dbReference type="EC" id="3.1.1.-" evidence="3"/>
<dbReference type="EMBL" id="LAZP02000036">
    <property type="protein sequence ID" value="PFH62232.1"/>
    <property type="molecule type" value="Genomic_DNA"/>
</dbReference>
<dbReference type="STRING" id="268505.A0A2A9PMX6"/>
<keyword evidence="7" id="KW-1185">Reference proteome</keyword>
<dbReference type="InterPro" id="IPR050654">
    <property type="entry name" value="AChE-related_enzymes"/>
</dbReference>
<dbReference type="InterPro" id="IPR002018">
    <property type="entry name" value="CarbesteraseB"/>
</dbReference>
<proteinExistence type="inferred from homology"/>
<dbReference type="PROSITE" id="PS00941">
    <property type="entry name" value="CARBOXYLESTERASE_B_2"/>
    <property type="match status" value="1"/>
</dbReference>
<evidence type="ECO:0000259" key="5">
    <source>
        <dbReference type="Pfam" id="PF00135"/>
    </source>
</evidence>
<organism evidence="6 7">
    <name type="scientific">Ophiocordyceps unilateralis</name>
    <name type="common">Zombie-ant fungus</name>
    <name type="synonym">Torrubia unilateralis</name>
    <dbReference type="NCBI Taxonomy" id="268505"/>
    <lineage>
        <taxon>Eukaryota</taxon>
        <taxon>Fungi</taxon>
        <taxon>Dikarya</taxon>
        <taxon>Ascomycota</taxon>
        <taxon>Pezizomycotina</taxon>
        <taxon>Sordariomycetes</taxon>
        <taxon>Hypocreomycetidae</taxon>
        <taxon>Hypocreales</taxon>
        <taxon>Ophiocordycipitaceae</taxon>
        <taxon>Ophiocordyceps</taxon>
    </lineage>
</organism>
<feature type="region of interest" description="Disordered" evidence="4">
    <location>
        <begin position="323"/>
        <end position="348"/>
    </location>
</feature>
<feature type="signal peptide" evidence="3">
    <location>
        <begin position="1"/>
        <end position="21"/>
    </location>
</feature>
<dbReference type="InterPro" id="IPR029058">
    <property type="entry name" value="AB_hydrolase_fold"/>
</dbReference>
<dbReference type="Proteomes" id="UP000037136">
    <property type="component" value="Unassembled WGS sequence"/>
</dbReference>
<comment type="similarity">
    <text evidence="1 3">Belongs to the type-B carboxylesterase/lipase family.</text>
</comment>
<dbReference type="Pfam" id="PF00135">
    <property type="entry name" value="COesterase"/>
    <property type="match status" value="1"/>
</dbReference>
<feature type="domain" description="Carboxylesterase type B" evidence="5">
    <location>
        <begin position="29"/>
        <end position="316"/>
    </location>
</feature>
<dbReference type="PANTHER" id="PTHR43918:SF4">
    <property type="entry name" value="CARBOXYLIC ESTER HYDROLASE"/>
    <property type="match status" value="1"/>
</dbReference>
<evidence type="ECO:0000256" key="4">
    <source>
        <dbReference type="SAM" id="MobiDB-lite"/>
    </source>
</evidence>
<evidence type="ECO:0000256" key="3">
    <source>
        <dbReference type="RuleBase" id="RU361235"/>
    </source>
</evidence>
<dbReference type="GO" id="GO:0052689">
    <property type="term" value="F:carboxylic ester hydrolase activity"/>
    <property type="evidence" value="ECO:0007669"/>
    <property type="project" value="TreeGrafter"/>
</dbReference>
<dbReference type="InterPro" id="IPR019826">
    <property type="entry name" value="Carboxylesterase_B_AS"/>
</dbReference>
<dbReference type="PROSITE" id="PS00122">
    <property type="entry name" value="CARBOXYLESTERASE_B_1"/>
    <property type="match status" value="1"/>
</dbReference>
<sequence length="348" mass="37358">MPMKSSALLLFFSLRWGTASAEPVAAAERPVVTLSSGPVAGIASDSVKRFLGLPFAAPPVRFAPPLPAEPWEGIYDGSKSKPACVQKFRLPEDARERTMRWFNAPPPPAGESEDCLYLDIYTPADAVEGSNKAVMFWLFGGGFSFGSGSLPLYDGSSFARNQDIIIVSINYRTNIFGFPGSPELPISEQNLGTPLPLRFLDQRLALDWVRKNIHAFGGDPERITLFGESAGSGGVEVLVTNPPDPVPFAAAIMQSGQGSIALKNNTNSARSWASIIKNTNCDQEGSPLACVRSLPAARLKSIMESTALSFFPIYDGGATWKGTGRIDRPTPMKASTSCSDGIRKPRPS</sequence>
<keyword evidence="2 3" id="KW-0378">Hydrolase</keyword>
<evidence type="ECO:0000256" key="1">
    <source>
        <dbReference type="ARBA" id="ARBA00005964"/>
    </source>
</evidence>
<evidence type="ECO:0000313" key="6">
    <source>
        <dbReference type="EMBL" id="PFH62232.1"/>
    </source>
</evidence>
<dbReference type="InterPro" id="IPR019819">
    <property type="entry name" value="Carboxylesterase_B_CS"/>
</dbReference>
<evidence type="ECO:0000313" key="7">
    <source>
        <dbReference type="Proteomes" id="UP000037136"/>
    </source>
</evidence>
<protein>
    <recommendedName>
        <fullName evidence="3">Carboxylic ester hydrolase</fullName>
        <ecNumber evidence="3">3.1.1.-</ecNumber>
    </recommendedName>
</protein>
<gene>
    <name evidence="6" type="ORF">XA68_14511</name>
</gene>
<reference evidence="6 7" key="2">
    <citation type="journal article" date="2017" name="Sci. Rep.">
        <title>Ant-infecting Ophiocordyceps genomes reveal a high diversity of potential behavioral manipulation genes and a possible major role for enterotoxins.</title>
        <authorList>
            <person name="de Bekker C."/>
            <person name="Ohm R.A."/>
            <person name="Evans H.C."/>
            <person name="Brachmann A."/>
            <person name="Hughes D.P."/>
        </authorList>
    </citation>
    <scope>NUCLEOTIDE SEQUENCE [LARGE SCALE GENOMIC DNA]</scope>
    <source>
        <strain evidence="6 7">SC16a</strain>
    </source>
</reference>
<feature type="chain" id="PRO_5011812166" description="Carboxylic ester hydrolase" evidence="3">
    <location>
        <begin position="22"/>
        <end position="348"/>
    </location>
</feature>
<dbReference type="AlphaFoldDB" id="A0A2A9PMX6"/>
<name>A0A2A9PMX6_OPHUN</name>
<dbReference type="PANTHER" id="PTHR43918">
    <property type="entry name" value="ACETYLCHOLINESTERASE"/>
    <property type="match status" value="1"/>
</dbReference>